<feature type="domain" description="Organic solvent tolerance-like N-terminal" evidence="5">
    <location>
        <begin position="115"/>
        <end position="259"/>
    </location>
</feature>
<dbReference type="EMBL" id="CP016796">
    <property type="protein sequence ID" value="API86383.1"/>
    <property type="molecule type" value="Genomic_DNA"/>
</dbReference>
<evidence type="ECO:0000259" key="6">
    <source>
        <dbReference type="Pfam" id="PF04453"/>
    </source>
</evidence>
<evidence type="ECO:0000259" key="5">
    <source>
        <dbReference type="Pfam" id="PF03968"/>
    </source>
</evidence>
<evidence type="ECO:0000256" key="4">
    <source>
        <dbReference type="HAMAP-Rule" id="MF_01411"/>
    </source>
</evidence>
<comment type="subcellular location">
    <subcellularLocation>
        <location evidence="4">Cell outer membrane</location>
    </subcellularLocation>
</comment>
<comment type="subunit">
    <text evidence="4">Component of the lipopolysaccharide transport and assembly complex. Interacts with LptE and LptA.</text>
</comment>
<dbReference type="OrthoDB" id="9760225at2"/>
<comment type="caution">
    <text evidence="4">Lacks conserved residue(s) required for the propagation of feature annotation.</text>
</comment>
<evidence type="ECO:0000313" key="8">
    <source>
        <dbReference type="Proteomes" id="UP000184222"/>
    </source>
</evidence>
<keyword evidence="8" id="KW-1185">Reference proteome</keyword>
<name>A0A1L4BRB1_9GAMM</name>
<dbReference type="GO" id="GO:1990351">
    <property type="term" value="C:transporter complex"/>
    <property type="evidence" value="ECO:0007669"/>
    <property type="project" value="TreeGrafter"/>
</dbReference>
<evidence type="ECO:0000256" key="2">
    <source>
        <dbReference type="ARBA" id="ARBA00023136"/>
    </source>
</evidence>
<dbReference type="Proteomes" id="UP000184222">
    <property type="component" value="Chromosome"/>
</dbReference>
<keyword evidence="2 4" id="KW-0472">Membrane</keyword>
<dbReference type="AlphaFoldDB" id="A0A1L4BRB1"/>
<reference evidence="7 8" key="1">
    <citation type="journal article" date="2016" name="Appl. Environ. Microbiol.">
        <title>Whole genome relationships among Francisella bacteria of diverse origin define new species and provide specific regions for detection.</title>
        <authorList>
            <person name="Challacombe J.F."/>
            <person name="Petersen J.M."/>
            <person name="Gallegos-Graves V."/>
            <person name="Hodge D."/>
            <person name="Pillai S."/>
            <person name="Kuske C.R."/>
        </authorList>
    </citation>
    <scope>NUCLEOTIDE SEQUENCE [LARGE SCALE GENOMIC DNA]</scope>
    <source>
        <strain evidence="8">TX07-7310</strain>
    </source>
</reference>
<accession>A0A1L4BRB1</accession>
<dbReference type="Pfam" id="PF03968">
    <property type="entry name" value="LptD_N"/>
    <property type="match status" value="1"/>
</dbReference>
<dbReference type="PANTHER" id="PTHR30189">
    <property type="entry name" value="LPS-ASSEMBLY PROTEIN"/>
    <property type="match status" value="1"/>
</dbReference>
<feature type="domain" description="LptD C-terminal" evidence="6">
    <location>
        <begin position="364"/>
        <end position="774"/>
    </location>
</feature>
<evidence type="ECO:0000256" key="3">
    <source>
        <dbReference type="ARBA" id="ARBA00023237"/>
    </source>
</evidence>
<keyword evidence="1 4" id="KW-0732">Signal</keyword>
<dbReference type="STRING" id="573570.F7310_03000"/>
<feature type="chain" id="PRO_5013413181" description="LPS-assembly protein LptD" evidence="4">
    <location>
        <begin position="25"/>
        <end position="868"/>
    </location>
</feature>
<dbReference type="InterPro" id="IPR050218">
    <property type="entry name" value="LptD"/>
</dbReference>
<comment type="similarity">
    <text evidence="4">Belongs to the LptD family.</text>
</comment>
<protein>
    <recommendedName>
        <fullName evidence="4">LPS-assembly protein LptD</fullName>
    </recommendedName>
</protein>
<evidence type="ECO:0000256" key="1">
    <source>
        <dbReference type="ARBA" id="ARBA00022729"/>
    </source>
</evidence>
<dbReference type="InterPro" id="IPR020889">
    <property type="entry name" value="LipoPS_assembly_LptD"/>
</dbReference>
<dbReference type="RefSeq" id="WP_072711670.1">
    <property type="nucleotide sequence ID" value="NZ_CP016796.1"/>
</dbReference>
<dbReference type="InterPro" id="IPR007543">
    <property type="entry name" value="LptD_C"/>
</dbReference>
<dbReference type="GO" id="GO:0043165">
    <property type="term" value="P:Gram-negative-bacterium-type cell outer membrane assembly"/>
    <property type="evidence" value="ECO:0007669"/>
    <property type="project" value="UniProtKB-UniRule"/>
</dbReference>
<dbReference type="GO" id="GO:0015920">
    <property type="term" value="P:lipopolysaccharide transport"/>
    <property type="evidence" value="ECO:0007669"/>
    <property type="project" value="InterPro"/>
</dbReference>
<organism evidence="7 8">
    <name type="scientific">Francisella uliginis</name>
    <dbReference type="NCBI Taxonomy" id="573570"/>
    <lineage>
        <taxon>Bacteria</taxon>
        <taxon>Pseudomonadati</taxon>
        <taxon>Pseudomonadota</taxon>
        <taxon>Gammaproteobacteria</taxon>
        <taxon>Thiotrichales</taxon>
        <taxon>Francisellaceae</taxon>
        <taxon>Francisella</taxon>
    </lineage>
</organism>
<keyword evidence="3 4" id="KW-0998">Cell outer membrane</keyword>
<dbReference type="HAMAP" id="MF_01411">
    <property type="entry name" value="LPS_assembly_LptD"/>
    <property type="match status" value="1"/>
</dbReference>
<dbReference type="PANTHER" id="PTHR30189:SF1">
    <property type="entry name" value="LPS-ASSEMBLY PROTEIN LPTD"/>
    <property type="match status" value="1"/>
</dbReference>
<evidence type="ECO:0000313" key="7">
    <source>
        <dbReference type="EMBL" id="API86383.1"/>
    </source>
</evidence>
<dbReference type="KEGG" id="frx:F7310_03000"/>
<proteinExistence type="inferred from homology"/>
<gene>
    <name evidence="4" type="primary">lptD</name>
    <name evidence="7" type="ORF">F7310_03000</name>
</gene>
<sequence precursor="true">MLKGIRKYLLICFGTVLCTVQANAARILDKNPIKEDWKCKVVDGQWSCQRSKKPKNVFNKELKPAQKEKALADDLGWVNKPDYFVGGYYSNDSQFTKALCESKRTDVSYENAEYDTDGTLIASGNVEVLQCDQELYGNNAIVNFNTDRSSIKSLVMTGDVIARQPSTGIVLRTKELDTNVNDGTFSAGETYFRMARKTPDTRIYNKDNFSGYLRGYAKSFKKEDANNLILSDGYITSGGPYDNAWKITGKNIDIDTKEEMAYVKGGYFEVEDVPVMYLPYFSHPISDKRRSGFLMPSFAQNGNSGLALSVPYYFNLAPNYDLLLNSIFWTDRGLMEDGTFRYKSEYTENQFEGSIVPYDFQAQKMRGAFSLSSKGDFENGITTNLQYDYISDSQYYNDFSAGNVNLVTKTLLDREFDVNYTNDNIDSSVTVLDYGVVNPDIDLANIPYGKLPEVKFNVTSDGYTPDYLTVSMDTLNTFFYKAKGTIEPLKDATAQGTNVNGFRSVEAPKITGNFANSWGYINPSLELPVRYYQLNNQASDVVKFNQNSVTSVLPIFNIDASAYFDRDYTTDDGAYTGTLRPRLFYTYIPYQDQSNIPLFDTSQQNEQYMQMFQVNRFTGWDRINNANQLTYALEASTTNQADGSTVASAKIGQMMFFDDRKVSLCQGQPNCNPSTFDPYANDTFSPIMSSFEFQVMKHIYLSAQINYRLQSQKFDYQVYQLSYKDENENIFNISFNNIDRDWNAITQQQINQGIAPPSQETITLSTILNITDHWGLTALWNYNFKQAKTSNVFAGFQYNAKSWAIRALWQATAYTNEDPNNTQALGSLTNTYLLEFELKGLGGAGASNLASRLNQINGYESGEWGVGT</sequence>
<comment type="function">
    <text evidence="4">Together with LptE, is involved in the assembly of lipopolysaccharide (LPS) at the surface of the outer membrane.</text>
</comment>
<dbReference type="GO" id="GO:0009279">
    <property type="term" value="C:cell outer membrane"/>
    <property type="evidence" value="ECO:0007669"/>
    <property type="project" value="UniProtKB-SubCell"/>
</dbReference>
<dbReference type="Pfam" id="PF04453">
    <property type="entry name" value="LptD"/>
    <property type="match status" value="1"/>
</dbReference>
<feature type="signal peptide" evidence="4">
    <location>
        <begin position="1"/>
        <end position="24"/>
    </location>
</feature>
<dbReference type="InterPro" id="IPR005653">
    <property type="entry name" value="OstA-like_N"/>
</dbReference>